<dbReference type="InterPro" id="IPR036397">
    <property type="entry name" value="RNaseH_sf"/>
</dbReference>
<keyword evidence="2" id="KW-1185">Reference proteome</keyword>
<dbReference type="Proteomes" id="UP000499080">
    <property type="component" value="Unassembled WGS sequence"/>
</dbReference>
<organism evidence="1 2">
    <name type="scientific">Araneus ventricosus</name>
    <name type="common">Orbweaver spider</name>
    <name type="synonym">Epeira ventricosa</name>
    <dbReference type="NCBI Taxonomy" id="182803"/>
    <lineage>
        <taxon>Eukaryota</taxon>
        <taxon>Metazoa</taxon>
        <taxon>Ecdysozoa</taxon>
        <taxon>Arthropoda</taxon>
        <taxon>Chelicerata</taxon>
        <taxon>Arachnida</taxon>
        <taxon>Araneae</taxon>
        <taxon>Araneomorphae</taxon>
        <taxon>Entelegynae</taxon>
        <taxon>Araneoidea</taxon>
        <taxon>Araneidae</taxon>
        <taxon>Araneus</taxon>
    </lineage>
</organism>
<evidence type="ECO:0008006" key="3">
    <source>
        <dbReference type="Google" id="ProtNLM"/>
    </source>
</evidence>
<accession>A0A4Y2K904</accession>
<reference evidence="1 2" key="1">
    <citation type="journal article" date="2019" name="Sci. Rep.">
        <title>Orb-weaving spider Araneus ventricosus genome elucidates the spidroin gene catalogue.</title>
        <authorList>
            <person name="Kono N."/>
            <person name="Nakamura H."/>
            <person name="Ohtoshi R."/>
            <person name="Moran D.A.P."/>
            <person name="Shinohara A."/>
            <person name="Yoshida Y."/>
            <person name="Fujiwara M."/>
            <person name="Mori M."/>
            <person name="Tomita M."/>
            <person name="Arakawa K."/>
        </authorList>
    </citation>
    <scope>NUCLEOTIDE SEQUENCE [LARGE SCALE GENOMIC DNA]</scope>
</reference>
<dbReference type="Gene3D" id="3.30.420.10">
    <property type="entry name" value="Ribonuclease H-like superfamily/Ribonuclease H"/>
    <property type="match status" value="1"/>
</dbReference>
<comment type="caution">
    <text evidence="1">The sequence shown here is derived from an EMBL/GenBank/DDBJ whole genome shotgun (WGS) entry which is preliminary data.</text>
</comment>
<evidence type="ECO:0000313" key="1">
    <source>
        <dbReference type="EMBL" id="GBM98684.1"/>
    </source>
</evidence>
<dbReference type="PANTHER" id="PTHR47326:SF1">
    <property type="entry name" value="HTH PSQ-TYPE DOMAIN-CONTAINING PROTEIN"/>
    <property type="match status" value="1"/>
</dbReference>
<dbReference type="EMBL" id="BGPR01004347">
    <property type="protein sequence ID" value="GBM98684.1"/>
    <property type="molecule type" value="Genomic_DNA"/>
</dbReference>
<evidence type="ECO:0000313" key="2">
    <source>
        <dbReference type="Proteomes" id="UP000499080"/>
    </source>
</evidence>
<sequence length="191" mass="22113">MNSENCGLSKSRVFTIINESGAHPYRSTPVQGLLRRDAERRYTWCKFVTNSLEDHPTFLTDIIWADEACVSRTGMFNRQNIHTWLIGPVFYERTLTVQRCLELLQDVINEFVETLPLHQLRNVWFQHDGVPPHKISNVKQYLMETFQNQVIGYGGFVDCSPRLPDLTTLDFLWGHINGQVFATPLPTMQDL</sequence>
<dbReference type="AlphaFoldDB" id="A0A4Y2K904"/>
<dbReference type="PANTHER" id="PTHR47326">
    <property type="entry name" value="TRANSPOSABLE ELEMENT TC3 TRANSPOSASE-LIKE PROTEIN"/>
    <property type="match status" value="1"/>
</dbReference>
<name>A0A4Y2K904_ARAVE</name>
<dbReference type="GO" id="GO:0003676">
    <property type="term" value="F:nucleic acid binding"/>
    <property type="evidence" value="ECO:0007669"/>
    <property type="project" value="InterPro"/>
</dbReference>
<protein>
    <recommendedName>
        <fullName evidence="3">Tc1-like transposase DDE domain-containing protein</fullName>
    </recommendedName>
</protein>
<proteinExistence type="predicted"/>
<dbReference type="OrthoDB" id="6435261at2759"/>
<gene>
    <name evidence="1" type="ORF">AVEN_56804_1</name>
</gene>